<dbReference type="GO" id="GO:0003844">
    <property type="term" value="F:1,4-alpha-glucan branching enzyme activity"/>
    <property type="evidence" value="ECO:0007669"/>
    <property type="project" value="InterPro"/>
</dbReference>
<evidence type="ECO:0000313" key="9">
    <source>
        <dbReference type="Proteomes" id="UP000019426"/>
    </source>
</evidence>
<dbReference type="SUPFAM" id="SSF88713">
    <property type="entry name" value="Glycoside hydrolase/deacetylase"/>
    <property type="match status" value="1"/>
</dbReference>
<dbReference type="PATRIC" id="fig|1216932.3.peg.739"/>
<dbReference type="Gene3D" id="3.20.110.10">
    <property type="entry name" value="Glycoside hydrolase 38, N terminal domain"/>
    <property type="match status" value="1"/>
</dbReference>
<dbReference type="SUPFAM" id="SSF88688">
    <property type="entry name" value="Families 57/38 glycoside transferase middle domain"/>
    <property type="match status" value="1"/>
</dbReference>
<evidence type="ECO:0008006" key="10">
    <source>
        <dbReference type="Google" id="ProtNLM"/>
    </source>
</evidence>
<feature type="active site" description="Nucleophile" evidence="3">
    <location>
        <position position="189"/>
    </location>
</feature>
<dbReference type="PANTHER" id="PTHR41695:SF1">
    <property type="entry name" value="1,4-ALPHA-GLUCAN BRANCHING ENZYME TK1436"/>
    <property type="match status" value="1"/>
</dbReference>
<proteinExistence type="inferred from homology"/>
<feature type="binding site" evidence="4">
    <location>
        <position position="241"/>
    </location>
    <ligand>
        <name>substrate</name>
    </ligand>
</feature>
<evidence type="ECO:0000259" key="6">
    <source>
        <dbReference type="Pfam" id="PF03065"/>
    </source>
</evidence>
<feature type="domain" description="1,4-alpha-glucan branching enzyme C-terminal" evidence="7">
    <location>
        <begin position="425"/>
        <end position="524"/>
    </location>
</feature>
<evidence type="ECO:0000313" key="8">
    <source>
        <dbReference type="EMBL" id="CDM67918.1"/>
    </source>
</evidence>
<reference evidence="8 9" key="1">
    <citation type="submission" date="2013-11" db="EMBL/GenBank/DDBJ databases">
        <title>Complete genome sequence of Clostridum sp. M2/40.</title>
        <authorList>
            <person name="Wibberg D."/>
            <person name="Puehler A."/>
            <person name="Schlueter A."/>
        </authorList>
    </citation>
    <scope>NUCLEOTIDE SEQUENCE [LARGE SCALE GENOMIC DNA]</scope>
    <source>
        <strain evidence="9">M2/40</strain>
    </source>
</reference>
<dbReference type="InterPro" id="IPR004300">
    <property type="entry name" value="Glyco_hydro_57_N"/>
</dbReference>
<dbReference type="PANTHER" id="PTHR41695">
    <property type="entry name" value="1,4-ALPHA-GLUCAN BRANCHING ENZYME RV3031-RELATED"/>
    <property type="match status" value="1"/>
</dbReference>
<keyword evidence="2 5" id="KW-0119">Carbohydrate metabolism</keyword>
<evidence type="ECO:0000256" key="3">
    <source>
        <dbReference type="PIRSR" id="PIRSR640042-1"/>
    </source>
</evidence>
<evidence type="ECO:0000256" key="2">
    <source>
        <dbReference type="ARBA" id="ARBA00023277"/>
    </source>
</evidence>
<dbReference type="RefSeq" id="WP_044036586.1">
    <property type="nucleotide sequence ID" value="NZ_HG917868.1"/>
</dbReference>
<dbReference type="AlphaFoldDB" id="W6RUF1"/>
<dbReference type="InterPro" id="IPR040042">
    <property type="entry name" value="Branching_enz_MT3115-like"/>
</dbReference>
<dbReference type="InterPro" id="IPR011330">
    <property type="entry name" value="Glyco_hydro/deAcase_b/a-brl"/>
</dbReference>
<feature type="binding site" evidence="4">
    <location>
        <position position="258"/>
    </location>
    <ligand>
        <name>substrate</name>
    </ligand>
</feature>
<sequence length="527" mass="61876">MKKGYVALVLHSHLPFVRHPDINDALEERWLFEVMSECYMPLLKVYENLLDEGIDFKVTMSITPPLMEMLEDEYLNERYFKHLRKLIELTQKEIVRTKNDEKMNAVAYFYNERFIELLEIYNKYDRRILNGFRRFSESGNLEIITCSATHALLPLLEINEETVKAQLTTGVENYYEHMGKMPNGIWLPECAYTYKLESYLRDLGIKYFICESKGIQYGSPRPRYGTAAPVVTPNGVVAFGRDEESSHQVWSSFAGYPGDVDYREFYRDIGFELPKDYIGPYINAGGIRIDTGIKYHRITGKTENKDIYNREWAMNKVESHANHFTHSKNDQIEELSRNMDVAPILTCPYDTELFGHWWFEGPEFIEKFMRKSCEDWTNYQLITPWEYINKYPSIQCSTPSPSSWGADGDYSVWLNEGNDWIYKELHQCEVAMTRLANTFDRPSDIERRALNQAARELMLAESSDWPFIITTNTTVKYAVNRINSHINKFSKLYDDLTKKAIEEKSLNNMEKIDNIFKNIDYTLYKSK</sequence>
<organism evidence="8 9">
    <name type="scientific">Clostridium bornimense</name>
    <dbReference type="NCBI Taxonomy" id="1216932"/>
    <lineage>
        <taxon>Bacteria</taxon>
        <taxon>Bacillati</taxon>
        <taxon>Bacillota</taxon>
        <taxon>Clostridia</taxon>
        <taxon>Eubacteriales</taxon>
        <taxon>Clostridiaceae</taxon>
        <taxon>Clostridium</taxon>
    </lineage>
</organism>
<dbReference type="eggNOG" id="COG1543">
    <property type="taxonomic scope" value="Bacteria"/>
</dbReference>
<feature type="binding site" evidence="4">
    <location>
        <position position="464"/>
    </location>
    <ligand>
        <name>substrate</name>
    </ligand>
</feature>
<dbReference type="Pfam" id="PF03065">
    <property type="entry name" value="Glyco_hydro_57"/>
    <property type="match status" value="1"/>
</dbReference>
<dbReference type="Gene3D" id="1.20.1430.10">
    <property type="entry name" value="Families 57/38 glycoside transferase, middle domain"/>
    <property type="match status" value="1"/>
</dbReference>
<evidence type="ECO:0000256" key="1">
    <source>
        <dbReference type="ARBA" id="ARBA00006821"/>
    </source>
</evidence>
<feature type="binding site" evidence="4">
    <location>
        <position position="404"/>
    </location>
    <ligand>
        <name>substrate</name>
    </ligand>
</feature>
<name>W6RUF1_9CLOT</name>
<dbReference type="OrthoDB" id="9803279at2"/>
<evidence type="ECO:0000259" key="7">
    <source>
        <dbReference type="Pfam" id="PF09210"/>
    </source>
</evidence>
<dbReference type="GO" id="GO:0030979">
    <property type="term" value="P:alpha-glucan biosynthetic process"/>
    <property type="evidence" value="ECO:0007669"/>
    <property type="project" value="InterPro"/>
</dbReference>
<keyword evidence="9" id="KW-1185">Reference proteome</keyword>
<dbReference type="KEGG" id="clt:CM240_0753"/>
<evidence type="ECO:0000256" key="4">
    <source>
        <dbReference type="PIRSR" id="PIRSR640042-2"/>
    </source>
</evidence>
<accession>W6RUF1</accession>
<evidence type="ECO:0000256" key="5">
    <source>
        <dbReference type="RuleBase" id="RU361196"/>
    </source>
</evidence>
<dbReference type="Proteomes" id="UP000019426">
    <property type="component" value="Chromosome M2/40_rep1"/>
</dbReference>
<dbReference type="EMBL" id="HG917868">
    <property type="protein sequence ID" value="CDM67918.1"/>
    <property type="molecule type" value="Genomic_DNA"/>
</dbReference>
<dbReference type="STRING" id="1216932.CM240_0753"/>
<dbReference type="InterPro" id="IPR015293">
    <property type="entry name" value="BE_C"/>
</dbReference>
<dbReference type="Pfam" id="PF09210">
    <property type="entry name" value="BE_C"/>
    <property type="match status" value="1"/>
</dbReference>
<feature type="domain" description="Glycoside hydrolase family 57 N-terminal" evidence="6">
    <location>
        <begin position="7"/>
        <end position="335"/>
    </location>
</feature>
<dbReference type="InterPro" id="IPR027291">
    <property type="entry name" value="Glyco_hydro_38_N_sf"/>
</dbReference>
<comment type="similarity">
    <text evidence="1 5">Belongs to the glycosyl hydrolase 57 family.</text>
</comment>
<protein>
    <recommendedName>
        <fullName evidence="10">1,4-alpha-glucan branching enzyme</fullName>
    </recommendedName>
</protein>
<dbReference type="InterPro" id="IPR037090">
    <property type="entry name" value="57_glycoside_trans_central"/>
</dbReference>
<dbReference type="CDD" id="cd10792">
    <property type="entry name" value="GH57N_AmyC_like"/>
    <property type="match status" value="1"/>
</dbReference>
<feature type="active site" description="Proton donor" evidence="3">
    <location>
        <position position="350"/>
    </location>
</feature>
<gene>
    <name evidence="8" type="ORF">CM240_0753</name>
</gene>
<dbReference type="GO" id="GO:0005576">
    <property type="term" value="C:extracellular region"/>
    <property type="evidence" value="ECO:0007669"/>
    <property type="project" value="TreeGrafter"/>
</dbReference>
<dbReference type="HOGENOM" id="CLU_008192_1_0_9"/>
<dbReference type="InterPro" id="IPR028995">
    <property type="entry name" value="Glyco_hydro_57/38_cen_sf"/>
</dbReference>